<dbReference type="OrthoDB" id="9809324at2"/>
<reference evidence="2 3" key="1">
    <citation type="submission" date="2018-11" db="EMBL/GenBank/DDBJ databases">
        <title>Novel Erysipelotrichaceae bacterium isolated from small intestine of a swine.</title>
        <authorList>
            <person name="Kim J.S."/>
            <person name="Choe H."/>
            <person name="Lee Y.R."/>
            <person name="Kim K.M."/>
            <person name="Park D.S."/>
        </authorList>
    </citation>
    <scope>NUCLEOTIDE SEQUENCE [LARGE SCALE GENOMIC DNA]</scope>
    <source>
        <strain evidence="2 3">SG0102</strain>
    </source>
</reference>
<dbReference type="GO" id="GO:0016887">
    <property type="term" value="F:ATP hydrolysis activity"/>
    <property type="evidence" value="ECO:0007669"/>
    <property type="project" value="InterPro"/>
</dbReference>
<dbReference type="InterPro" id="IPR038729">
    <property type="entry name" value="Rad50/SbcC_AAA"/>
</dbReference>
<protein>
    <submittedName>
        <fullName evidence="2">DNA repair ATPase</fullName>
    </submittedName>
</protein>
<accession>A0A3G9JWW2</accession>
<evidence type="ECO:0000313" key="2">
    <source>
        <dbReference type="EMBL" id="BBH27284.1"/>
    </source>
</evidence>
<organism evidence="2 3">
    <name type="scientific">Intestinibaculum porci</name>
    <dbReference type="NCBI Taxonomy" id="2487118"/>
    <lineage>
        <taxon>Bacteria</taxon>
        <taxon>Bacillati</taxon>
        <taxon>Bacillota</taxon>
        <taxon>Erysipelotrichia</taxon>
        <taxon>Erysipelotrichales</taxon>
        <taxon>Erysipelotrichaceae</taxon>
        <taxon>Intestinibaculum</taxon>
    </lineage>
</organism>
<gene>
    <name evidence="2" type="ORF">SG0102_22180</name>
</gene>
<dbReference type="EMBL" id="AP019309">
    <property type="protein sequence ID" value="BBH27284.1"/>
    <property type="molecule type" value="Genomic_DNA"/>
</dbReference>
<sequence length="414" mass="47440">MHSDVKMISMQINNFMNVKNGSIHMKDHILGIFGQNGSGKSVVIHVFNILKYALISKPIADVYSSCIALKADQTTLSFKLMVGEHHVTYTFSLRAMNQEGEKKRLTISHERLTYDKVVIDTDTEEPFILQDKPFSFDDPQKRIDQLVAKGLCHKRGQSYLFSSKLRSALKKSEIVCILKRLEDYGRNELIVDDPIMQNDDTLQLFGKNNFHVSFALDGVTSIPENFLMDAQSAIDKLNIVLPNLIPHLTLGLQVIGSHLNRKNEVVAECELVSHKNEENIPLSKESVGIKKLLSITSLFLQSFHHPSSMIVIDDLDTCIFEYLLGEVLRIMMRQGKGQFLFTAHNLRVLEVLDQSQVIFTTTNNENRYVYLTHVRKNENLRQYYIRNILIDEQKETLYDYIPNFDIAIAFLEAQ</sequence>
<dbReference type="InterPro" id="IPR027417">
    <property type="entry name" value="P-loop_NTPase"/>
</dbReference>
<dbReference type="PANTHER" id="PTHR40396">
    <property type="entry name" value="ATPASE-LIKE PROTEIN"/>
    <property type="match status" value="1"/>
</dbReference>
<dbReference type="GO" id="GO:0006302">
    <property type="term" value="P:double-strand break repair"/>
    <property type="evidence" value="ECO:0007669"/>
    <property type="project" value="InterPro"/>
</dbReference>
<dbReference type="InParanoid" id="A0A3G9JWW2"/>
<evidence type="ECO:0000259" key="1">
    <source>
        <dbReference type="Pfam" id="PF13476"/>
    </source>
</evidence>
<dbReference type="AlphaFoldDB" id="A0A3G9JWW2"/>
<dbReference type="PANTHER" id="PTHR40396:SF1">
    <property type="entry name" value="ATPASE AAA-TYPE CORE DOMAIN-CONTAINING PROTEIN"/>
    <property type="match status" value="1"/>
</dbReference>
<dbReference type="SUPFAM" id="SSF52540">
    <property type="entry name" value="P-loop containing nucleoside triphosphate hydrolases"/>
    <property type="match status" value="1"/>
</dbReference>
<dbReference type="RefSeq" id="WP_125120029.1">
    <property type="nucleotide sequence ID" value="NZ_AP019309.1"/>
</dbReference>
<dbReference type="KEGG" id="ebm:SG0102_22180"/>
<evidence type="ECO:0000313" key="3">
    <source>
        <dbReference type="Proteomes" id="UP000268059"/>
    </source>
</evidence>
<name>A0A3G9JWW2_9FIRM</name>
<dbReference type="Pfam" id="PF13476">
    <property type="entry name" value="AAA_23"/>
    <property type="match status" value="1"/>
</dbReference>
<keyword evidence="3" id="KW-1185">Reference proteome</keyword>
<proteinExistence type="predicted"/>
<feature type="domain" description="Rad50/SbcC-type AAA" evidence="1">
    <location>
        <begin position="9"/>
        <end position="147"/>
    </location>
</feature>
<dbReference type="Gene3D" id="3.40.50.300">
    <property type="entry name" value="P-loop containing nucleotide triphosphate hydrolases"/>
    <property type="match status" value="1"/>
</dbReference>
<dbReference type="Proteomes" id="UP000268059">
    <property type="component" value="Chromosome"/>
</dbReference>